<evidence type="ECO:0000313" key="4">
    <source>
        <dbReference type="Proteomes" id="UP000001555"/>
    </source>
</evidence>
<dbReference type="AlphaFoldDB" id="B7P6F1"/>
<dbReference type="PaxDb" id="6945-B7P6F1"/>
<dbReference type="VEuPathDB" id="VectorBase:ISCI001136"/>
<feature type="region of interest" description="Disordered" evidence="1">
    <location>
        <begin position="29"/>
        <end position="52"/>
    </location>
</feature>
<name>B7P6F1_IXOSC</name>
<organism>
    <name type="scientific">Ixodes scapularis</name>
    <name type="common">Black-legged tick</name>
    <name type="synonym">Deer tick</name>
    <dbReference type="NCBI Taxonomy" id="6945"/>
    <lineage>
        <taxon>Eukaryota</taxon>
        <taxon>Metazoa</taxon>
        <taxon>Ecdysozoa</taxon>
        <taxon>Arthropoda</taxon>
        <taxon>Chelicerata</taxon>
        <taxon>Arachnida</taxon>
        <taxon>Acari</taxon>
        <taxon>Parasitiformes</taxon>
        <taxon>Ixodida</taxon>
        <taxon>Ixodoidea</taxon>
        <taxon>Ixodidae</taxon>
        <taxon>Ixodinae</taxon>
        <taxon>Ixodes</taxon>
    </lineage>
</organism>
<evidence type="ECO:0000313" key="3">
    <source>
        <dbReference type="EnsemblMetazoa" id="ISCW001136-PA"/>
    </source>
</evidence>
<dbReference type="HOGENOM" id="CLU_3093397_0_0_1"/>
<dbReference type="EMBL" id="ABJB010956488">
    <property type="status" value="NOT_ANNOTATED_CDS"/>
    <property type="molecule type" value="Genomic_DNA"/>
</dbReference>
<evidence type="ECO:0000313" key="2">
    <source>
        <dbReference type="EMBL" id="EEC02173.1"/>
    </source>
</evidence>
<keyword evidence="4" id="KW-1185">Reference proteome</keyword>
<feature type="compositionally biased region" description="Pro residues" evidence="1">
    <location>
        <begin position="30"/>
        <end position="52"/>
    </location>
</feature>
<dbReference type="InParanoid" id="B7P6F1"/>
<dbReference type="VEuPathDB" id="VectorBase:ISCW001136"/>
<feature type="non-terminal residue" evidence="2">
    <location>
        <position position="1"/>
    </location>
</feature>
<evidence type="ECO:0000256" key="1">
    <source>
        <dbReference type="SAM" id="MobiDB-lite"/>
    </source>
</evidence>
<gene>
    <name evidence="2" type="ORF">IscW_ISCW001136</name>
</gene>
<reference evidence="2 4" key="1">
    <citation type="submission" date="2008-03" db="EMBL/GenBank/DDBJ databases">
        <title>Annotation of Ixodes scapularis.</title>
        <authorList>
            <consortium name="Ixodes scapularis Genome Project Consortium"/>
            <person name="Caler E."/>
            <person name="Hannick L.I."/>
            <person name="Bidwell S."/>
            <person name="Joardar V."/>
            <person name="Thiagarajan M."/>
            <person name="Amedeo P."/>
            <person name="Galinsky K.J."/>
            <person name="Schobel S."/>
            <person name="Inman J."/>
            <person name="Hostetler J."/>
            <person name="Miller J."/>
            <person name="Hammond M."/>
            <person name="Megy K."/>
            <person name="Lawson D."/>
            <person name="Kodira C."/>
            <person name="Sutton G."/>
            <person name="Meyer J."/>
            <person name="Hill C.A."/>
            <person name="Birren B."/>
            <person name="Nene V."/>
            <person name="Collins F."/>
            <person name="Alarcon-Chaidez F."/>
            <person name="Wikel S."/>
            <person name="Strausberg R."/>
        </authorList>
    </citation>
    <scope>NUCLEOTIDE SEQUENCE [LARGE SCALE GENOMIC DNA]</scope>
    <source>
        <strain evidence="4">Wikel</strain>
        <strain evidence="2">Wikel colony</strain>
    </source>
</reference>
<protein>
    <submittedName>
        <fullName evidence="2 3">Uncharacterized protein</fullName>
    </submittedName>
</protein>
<dbReference type="Proteomes" id="UP000001555">
    <property type="component" value="Unassembled WGS sequence"/>
</dbReference>
<accession>B7P6F1</accession>
<feature type="non-terminal residue" evidence="2">
    <location>
        <position position="52"/>
    </location>
</feature>
<dbReference type="EMBL" id="DS645075">
    <property type="protein sequence ID" value="EEC02173.1"/>
    <property type="molecule type" value="Genomic_DNA"/>
</dbReference>
<reference evidence="3" key="2">
    <citation type="submission" date="2020-05" db="UniProtKB">
        <authorList>
            <consortium name="EnsemblMetazoa"/>
        </authorList>
    </citation>
    <scope>IDENTIFICATION</scope>
    <source>
        <strain evidence="3">wikel</strain>
    </source>
</reference>
<dbReference type="EnsemblMetazoa" id="ISCW001136-RA">
    <property type="protein sequence ID" value="ISCW001136-PA"/>
    <property type="gene ID" value="ISCW001136"/>
</dbReference>
<proteinExistence type="predicted"/>
<sequence length="52" mass="5277">SSRSALFSSNACFSKDSANSFARLFSANALPPPPPPCSPEPCGRPPPPSSSG</sequence>